<proteinExistence type="predicted"/>
<keyword evidence="2" id="KW-0378">Hydrolase</keyword>
<protein>
    <submittedName>
        <fullName evidence="2">Dienelactone hydrolase family protein</fullName>
    </submittedName>
</protein>
<dbReference type="EMBL" id="JAKWBI020000305">
    <property type="protein sequence ID" value="KAJ2896916.1"/>
    <property type="molecule type" value="Genomic_DNA"/>
</dbReference>
<dbReference type="InterPro" id="IPR029058">
    <property type="entry name" value="AB_hydrolase_fold"/>
</dbReference>
<dbReference type="PANTHER" id="PTHR17630:SF105">
    <property type="entry name" value="DIENELACTONE HYDROLASE FAMILY PROTEIN (AFU_ORTHOLOGUE AFUA_4G08790)"/>
    <property type="match status" value="1"/>
</dbReference>
<keyword evidence="3" id="KW-1185">Reference proteome</keyword>
<dbReference type="Proteomes" id="UP001201980">
    <property type="component" value="Unassembled WGS sequence"/>
</dbReference>
<name>A0AAD5RKF4_9PEZI</name>
<dbReference type="SUPFAM" id="SSF53474">
    <property type="entry name" value="alpha/beta-Hydrolases"/>
    <property type="match status" value="1"/>
</dbReference>
<dbReference type="Gene3D" id="3.40.50.1820">
    <property type="entry name" value="alpha/beta hydrolase"/>
    <property type="match status" value="1"/>
</dbReference>
<dbReference type="GO" id="GO:0016787">
    <property type="term" value="F:hydrolase activity"/>
    <property type="evidence" value="ECO:0007669"/>
    <property type="project" value="UniProtKB-KW"/>
</dbReference>
<dbReference type="AlphaFoldDB" id="A0AAD5RKF4"/>
<dbReference type="Pfam" id="PF01738">
    <property type="entry name" value="DLH"/>
    <property type="match status" value="1"/>
</dbReference>
<evidence type="ECO:0000259" key="1">
    <source>
        <dbReference type="Pfam" id="PF01738"/>
    </source>
</evidence>
<feature type="domain" description="Dienelactone hydrolase" evidence="1">
    <location>
        <begin position="26"/>
        <end position="281"/>
    </location>
</feature>
<gene>
    <name evidence="2" type="ORF">MKZ38_005093</name>
</gene>
<evidence type="ECO:0000313" key="3">
    <source>
        <dbReference type="Proteomes" id="UP001201980"/>
    </source>
</evidence>
<sequence>MSCPECFSGHVHNGEPKGGETKIYGFDAYIVEPEAGKPVRGTIVLIPDALGWDFVNIRILADHFCDKGSFRCILPDLMDGRTAPKWILKTFNSLMKGPWYAKPYHAFFALIGVTPFLLKNTPGKAFPRAVSFFTALRRDILSRPEAEQHPIGCAGYCWGGKLLAMLSDPSKAPPVPDNSGKERACLLDVGYSAHPSMLKIPGEVEAMQVPASWAIGSEDAGFPEKTLKLFKEAVAGKQGDVEGEVKVYPGGGHGFAVRAEEAEAAMKAADQAEDQAVDWFLKCFSRL</sequence>
<reference evidence="2" key="1">
    <citation type="submission" date="2022-07" db="EMBL/GenBank/DDBJ databases">
        <title>Draft genome sequence of Zalerion maritima ATCC 34329, a (micro)plastics degrading marine fungus.</title>
        <authorList>
            <person name="Paco A."/>
            <person name="Goncalves M.F.M."/>
            <person name="Rocha-Santos T.A.P."/>
            <person name="Alves A."/>
        </authorList>
    </citation>
    <scope>NUCLEOTIDE SEQUENCE</scope>
    <source>
        <strain evidence="2">ATCC 34329</strain>
    </source>
</reference>
<organism evidence="2 3">
    <name type="scientific">Zalerion maritima</name>
    <dbReference type="NCBI Taxonomy" id="339359"/>
    <lineage>
        <taxon>Eukaryota</taxon>
        <taxon>Fungi</taxon>
        <taxon>Dikarya</taxon>
        <taxon>Ascomycota</taxon>
        <taxon>Pezizomycotina</taxon>
        <taxon>Sordariomycetes</taxon>
        <taxon>Lulworthiomycetidae</taxon>
        <taxon>Lulworthiales</taxon>
        <taxon>Lulworthiaceae</taxon>
        <taxon>Zalerion</taxon>
    </lineage>
</organism>
<comment type="caution">
    <text evidence="2">The sequence shown here is derived from an EMBL/GenBank/DDBJ whole genome shotgun (WGS) entry which is preliminary data.</text>
</comment>
<dbReference type="PANTHER" id="PTHR17630">
    <property type="entry name" value="DIENELACTONE HYDROLASE"/>
    <property type="match status" value="1"/>
</dbReference>
<evidence type="ECO:0000313" key="2">
    <source>
        <dbReference type="EMBL" id="KAJ2896916.1"/>
    </source>
</evidence>
<accession>A0AAD5RKF4</accession>
<dbReference type="InterPro" id="IPR002925">
    <property type="entry name" value="Dienelactn_hydro"/>
</dbReference>